<protein>
    <submittedName>
        <fullName evidence="1">Uncharacterized protein</fullName>
    </submittedName>
</protein>
<keyword evidence="2" id="KW-1185">Reference proteome</keyword>
<dbReference type="EMBL" id="JBJJXI010000025">
    <property type="protein sequence ID" value="KAL3404446.1"/>
    <property type="molecule type" value="Genomic_DNA"/>
</dbReference>
<evidence type="ECO:0000313" key="2">
    <source>
        <dbReference type="Proteomes" id="UP001627154"/>
    </source>
</evidence>
<dbReference type="AlphaFoldDB" id="A0ABD2XGT6"/>
<dbReference type="Gene3D" id="1.25.40.20">
    <property type="entry name" value="Ankyrin repeat-containing domain"/>
    <property type="match status" value="1"/>
</dbReference>
<comment type="caution">
    <text evidence="1">The sequence shown here is derived from an EMBL/GenBank/DDBJ whole genome shotgun (WGS) entry which is preliminary data.</text>
</comment>
<proteinExistence type="predicted"/>
<dbReference type="Pfam" id="PF12796">
    <property type="entry name" value="Ank_2"/>
    <property type="match status" value="1"/>
</dbReference>
<dbReference type="InterPro" id="IPR002110">
    <property type="entry name" value="Ankyrin_rpt"/>
</dbReference>
<gene>
    <name evidence="1" type="ORF">TKK_002922</name>
</gene>
<sequence>MTSNSQKNLEIFRQKYQRNVNRNAINDWIKIVNYEFPNLISESVGSKEHAIRSRHLVDFVIKTGYKGILRLDTKRAKSSLIFLKFTTGADLNSANEEGLYPLHIICKKYDADDLLKTFFKINEDIQRTVQIDVVDKIDRTPLQWAVAHCKPHMVDMLLDHGANLSDFVFPTESHFDERFRHIKVWFHLKLRLASGALIIIEQLEKRGYELRRSDLLLLTTLFDKYKLFEKSVIVEKSWHGDERFENKVDYYKFACSMKWD</sequence>
<organism evidence="1 2">
    <name type="scientific">Trichogramma kaykai</name>
    <dbReference type="NCBI Taxonomy" id="54128"/>
    <lineage>
        <taxon>Eukaryota</taxon>
        <taxon>Metazoa</taxon>
        <taxon>Ecdysozoa</taxon>
        <taxon>Arthropoda</taxon>
        <taxon>Hexapoda</taxon>
        <taxon>Insecta</taxon>
        <taxon>Pterygota</taxon>
        <taxon>Neoptera</taxon>
        <taxon>Endopterygota</taxon>
        <taxon>Hymenoptera</taxon>
        <taxon>Apocrita</taxon>
        <taxon>Proctotrupomorpha</taxon>
        <taxon>Chalcidoidea</taxon>
        <taxon>Trichogrammatidae</taxon>
        <taxon>Trichogramma</taxon>
    </lineage>
</organism>
<dbReference type="InterPro" id="IPR036770">
    <property type="entry name" value="Ankyrin_rpt-contain_sf"/>
</dbReference>
<dbReference type="Proteomes" id="UP001627154">
    <property type="component" value="Unassembled WGS sequence"/>
</dbReference>
<name>A0ABD2XGT6_9HYME</name>
<evidence type="ECO:0000313" key="1">
    <source>
        <dbReference type="EMBL" id="KAL3404446.1"/>
    </source>
</evidence>
<accession>A0ABD2XGT6</accession>
<dbReference type="SUPFAM" id="SSF48403">
    <property type="entry name" value="Ankyrin repeat"/>
    <property type="match status" value="1"/>
</dbReference>
<dbReference type="SMART" id="SM00248">
    <property type="entry name" value="ANK"/>
    <property type="match status" value="2"/>
</dbReference>
<reference evidence="1 2" key="1">
    <citation type="journal article" date="2024" name="bioRxiv">
        <title>A reference genome for Trichogramma kaykai: A tiny desert-dwelling parasitoid wasp with competing sex-ratio distorters.</title>
        <authorList>
            <person name="Culotta J."/>
            <person name="Lindsey A.R."/>
        </authorList>
    </citation>
    <scope>NUCLEOTIDE SEQUENCE [LARGE SCALE GENOMIC DNA]</scope>
    <source>
        <strain evidence="1 2">KSX58</strain>
    </source>
</reference>